<dbReference type="SUPFAM" id="SSF54106">
    <property type="entry name" value="LysM domain"/>
    <property type="match status" value="1"/>
</dbReference>
<feature type="domain" description="LysM" evidence="1">
    <location>
        <begin position="50"/>
        <end position="89"/>
    </location>
</feature>
<gene>
    <name evidence="2" type="ORF">ADUPG1_004706</name>
</gene>
<name>A0ABQ5K2U9_9EUKA</name>
<dbReference type="Proteomes" id="UP001057375">
    <property type="component" value="Unassembled WGS sequence"/>
</dbReference>
<keyword evidence="3" id="KW-1185">Reference proteome</keyword>
<dbReference type="InterPro" id="IPR036779">
    <property type="entry name" value="LysM_dom_sf"/>
</dbReference>
<dbReference type="CDD" id="cd00118">
    <property type="entry name" value="LysM"/>
    <property type="match status" value="1"/>
</dbReference>
<accession>A0ABQ5K2U9</accession>
<dbReference type="InterPro" id="IPR018392">
    <property type="entry name" value="LysM"/>
</dbReference>
<proteinExistence type="predicted"/>
<sequence length="89" mass="10131">KNQFAVEDVDEQDIAFVETVEIERTQVEKSEIADLESVWSAYENGKEELLTYTVEKGDTTWDIASRFGLTIEEIADANSDKDLTKLQID</sequence>
<organism evidence="2 3">
    <name type="scientific">Aduncisulcus paluster</name>
    <dbReference type="NCBI Taxonomy" id="2918883"/>
    <lineage>
        <taxon>Eukaryota</taxon>
        <taxon>Metamonada</taxon>
        <taxon>Carpediemonas-like organisms</taxon>
        <taxon>Aduncisulcus</taxon>
    </lineage>
</organism>
<reference evidence="2" key="1">
    <citation type="submission" date="2022-03" db="EMBL/GenBank/DDBJ databases">
        <title>Draft genome sequence of Aduncisulcus paluster, a free-living microaerophilic Fornicata.</title>
        <authorList>
            <person name="Yuyama I."/>
            <person name="Kume K."/>
            <person name="Tamura T."/>
            <person name="Inagaki Y."/>
            <person name="Hashimoto T."/>
        </authorList>
    </citation>
    <scope>NUCLEOTIDE SEQUENCE</scope>
    <source>
        <strain evidence="2">NY0171</strain>
    </source>
</reference>
<dbReference type="EMBL" id="BQXS01007237">
    <property type="protein sequence ID" value="GKT26555.1"/>
    <property type="molecule type" value="Genomic_DNA"/>
</dbReference>
<feature type="non-terminal residue" evidence="2">
    <location>
        <position position="1"/>
    </location>
</feature>
<dbReference type="Gene3D" id="3.10.350.10">
    <property type="entry name" value="LysM domain"/>
    <property type="match status" value="1"/>
</dbReference>
<evidence type="ECO:0000313" key="2">
    <source>
        <dbReference type="EMBL" id="GKT26555.1"/>
    </source>
</evidence>
<dbReference type="Pfam" id="PF01476">
    <property type="entry name" value="LysM"/>
    <property type="match status" value="1"/>
</dbReference>
<evidence type="ECO:0000259" key="1">
    <source>
        <dbReference type="PROSITE" id="PS51782"/>
    </source>
</evidence>
<evidence type="ECO:0000313" key="3">
    <source>
        <dbReference type="Proteomes" id="UP001057375"/>
    </source>
</evidence>
<dbReference type="SMART" id="SM00257">
    <property type="entry name" value="LysM"/>
    <property type="match status" value="1"/>
</dbReference>
<comment type="caution">
    <text evidence="2">The sequence shown here is derived from an EMBL/GenBank/DDBJ whole genome shotgun (WGS) entry which is preliminary data.</text>
</comment>
<dbReference type="PROSITE" id="PS51782">
    <property type="entry name" value="LYSM"/>
    <property type="match status" value="1"/>
</dbReference>
<protein>
    <recommendedName>
        <fullName evidence="1">LysM domain-containing protein</fullName>
    </recommendedName>
</protein>